<dbReference type="AlphaFoldDB" id="A0A4V2V405"/>
<protein>
    <recommendedName>
        <fullName evidence="4">Lipoprotein</fullName>
    </recommendedName>
</protein>
<dbReference type="PROSITE" id="PS51257">
    <property type="entry name" value="PROKAR_LIPOPROTEIN"/>
    <property type="match status" value="1"/>
</dbReference>
<accession>A0A4V2V405</accession>
<keyword evidence="1" id="KW-0732">Signal</keyword>
<comment type="caution">
    <text evidence="2">The sequence shown here is derived from an EMBL/GenBank/DDBJ whole genome shotgun (WGS) entry which is preliminary data.</text>
</comment>
<evidence type="ECO:0000313" key="2">
    <source>
        <dbReference type="EMBL" id="TCT36574.1"/>
    </source>
</evidence>
<reference evidence="2 3" key="1">
    <citation type="submission" date="2019-03" db="EMBL/GenBank/DDBJ databases">
        <title>Genomic analyses of the natural microbiome of Caenorhabditis elegans.</title>
        <authorList>
            <person name="Samuel B."/>
        </authorList>
    </citation>
    <scope>NUCLEOTIDE SEQUENCE [LARGE SCALE GENOMIC DNA]</scope>
    <source>
        <strain evidence="2 3">JUb102</strain>
    </source>
</reference>
<proteinExistence type="predicted"/>
<dbReference type="EMBL" id="SMAS01000002">
    <property type="protein sequence ID" value="TCT36574.1"/>
    <property type="molecule type" value="Genomic_DNA"/>
</dbReference>
<dbReference type="OrthoDB" id="6419764at2"/>
<evidence type="ECO:0000256" key="1">
    <source>
        <dbReference type="SAM" id="SignalP"/>
    </source>
</evidence>
<sequence>MKFTILSLSILLLIGCTNFTAKQPYRTINGEQMLISADMPNGYLKIRFNEEIVINESIMNQDKSISGVFSNQYSNVYTSTYRGEKVMARCHFPEKECDVFLGSDYAANLVLR</sequence>
<name>A0A4V2V405_9GAMM</name>
<evidence type="ECO:0000313" key="3">
    <source>
        <dbReference type="Proteomes" id="UP000295055"/>
    </source>
</evidence>
<gene>
    <name evidence="2" type="ORF">EC835_10223</name>
</gene>
<dbReference type="Proteomes" id="UP000295055">
    <property type="component" value="Unassembled WGS sequence"/>
</dbReference>
<evidence type="ECO:0008006" key="4">
    <source>
        <dbReference type="Google" id="ProtNLM"/>
    </source>
</evidence>
<feature type="chain" id="PRO_5020440312" description="Lipoprotein" evidence="1">
    <location>
        <begin position="22"/>
        <end position="112"/>
    </location>
</feature>
<feature type="signal peptide" evidence="1">
    <location>
        <begin position="1"/>
        <end position="21"/>
    </location>
</feature>
<organism evidence="2 3">
    <name type="scientific">Providencia alcalifaciens</name>
    <dbReference type="NCBI Taxonomy" id="126385"/>
    <lineage>
        <taxon>Bacteria</taxon>
        <taxon>Pseudomonadati</taxon>
        <taxon>Pseudomonadota</taxon>
        <taxon>Gammaproteobacteria</taxon>
        <taxon>Enterobacterales</taxon>
        <taxon>Morganellaceae</taxon>
        <taxon>Providencia</taxon>
    </lineage>
</organism>
<dbReference type="RefSeq" id="WP_132495205.1">
    <property type="nucleotide sequence ID" value="NZ_SMAS01000002.1"/>
</dbReference>